<sequence>MGIGRWWLWALRLADGGYFMWRGFHKLVTPASVWMVPRVTSALATTPLAAIIRHWIFPHAQLVGLIIGVLELSFGLLLLVLPRWFLPALVLAGLNTLFFLTLGFQEPHDLELNLLMGILNLGMAHQAWKQSH</sequence>
<protein>
    <recommendedName>
        <fullName evidence="4">DoxX family protein</fullName>
    </recommendedName>
</protein>
<keyword evidence="1" id="KW-1133">Transmembrane helix</keyword>
<dbReference type="Proteomes" id="UP000241848">
    <property type="component" value="Unassembled WGS sequence"/>
</dbReference>
<comment type="caution">
    <text evidence="2">The sequence shown here is derived from an EMBL/GenBank/DDBJ whole genome shotgun (WGS) entry which is preliminary data.</text>
</comment>
<feature type="transmembrane region" description="Helical" evidence="1">
    <location>
        <begin position="88"/>
        <end position="104"/>
    </location>
</feature>
<proteinExistence type="predicted"/>
<feature type="transmembrane region" description="Helical" evidence="1">
    <location>
        <begin position="62"/>
        <end position="81"/>
    </location>
</feature>
<accession>A0A2T2WID2</accession>
<keyword evidence="1" id="KW-0812">Transmembrane</keyword>
<name>A0A2T2WID2_9FIRM</name>
<dbReference type="AlphaFoldDB" id="A0A2T2WID2"/>
<evidence type="ECO:0008006" key="4">
    <source>
        <dbReference type="Google" id="ProtNLM"/>
    </source>
</evidence>
<dbReference type="EMBL" id="PXYV01000024">
    <property type="protein sequence ID" value="PSR21980.1"/>
    <property type="molecule type" value="Genomic_DNA"/>
</dbReference>
<gene>
    <name evidence="2" type="ORF">C7B45_08810</name>
</gene>
<organism evidence="2 3">
    <name type="scientific">Sulfobacillus acidophilus</name>
    <dbReference type="NCBI Taxonomy" id="53633"/>
    <lineage>
        <taxon>Bacteria</taxon>
        <taxon>Bacillati</taxon>
        <taxon>Bacillota</taxon>
        <taxon>Clostridia</taxon>
        <taxon>Eubacteriales</taxon>
        <taxon>Clostridiales Family XVII. Incertae Sedis</taxon>
        <taxon>Sulfobacillus</taxon>
    </lineage>
</organism>
<reference evidence="2 3" key="1">
    <citation type="journal article" date="2014" name="BMC Genomics">
        <title>Comparison of environmental and isolate Sulfobacillus genomes reveals diverse carbon, sulfur, nitrogen, and hydrogen metabolisms.</title>
        <authorList>
            <person name="Justice N.B."/>
            <person name="Norman A."/>
            <person name="Brown C.T."/>
            <person name="Singh A."/>
            <person name="Thomas B.C."/>
            <person name="Banfield J.F."/>
        </authorList>
    </citation>
    <scope>NUCLEOTIDE SEQUENCE [LARGE SCALE GENOMIC DNA]</scope>
    <source>
        <strain evidence="2">AMDSBA3</strain>
    </source>
</reference>
<evidence type="ECO:0000313" key="3">
    <source>
        <dbReference type="Proteomes" id="UP000241848"/>
    </source>
</evidence>
<keyword evidence="1" id="KW-0472">Membrane</keyword>
<evidence type="ECO:0000313" key="2">
    <source>
        <dbReference type="EMBL" id="PSR21980.1"/>
    </source>
</evidence>
<evidence type="ECO:0000256" key="1">
    <source>
        <dbReference type="SAM" id="Phobius"/>
    </source>
</evidence>